<dbReference type="AlphaFoldDB" id="A0AAV3AS64"/>
<comment type="caution">
    <text evidence="1">The sequence shown here is derived from an EMBL/GenBank/DDBJ whole genome shotgun (WGS) entry which is preliminary data.</text>
</comment>
<accession>A0AAV3AS64</accession>
<keyword evidence="2" id="KW-1185">Reference proteome</keyword>
<sequence>MQIRHLYKRREPSTGEFHQKSFRFWLVESHYGILYFSRTPIVSHVNMINQSRATHRDLNNIRCTLLKLSPIWNEQLLESDTIITVLWKTMKKHNTTRKAHC</sequence>
<name>A0AAV3AS64_PYXAD</name>
<gene>
    <name evidence="1" type="ORF">GDO54_001880</name>
</gene>
<dbReference type="Proteomes" id="UP001181693">
    <property type="component" value="Unassembled WGS sequence"/>
</dbReference>
<organism evidence="1 2">
    <name type="scientific">Pyxicephalus adspersus</name>
    <name type="common">African bullfrog</name>
    <dbReference type="NCBI Taxonomy" id="30357"/>
    <lineage>
        <taxon>Eukaryota</taxon>
        <taxon>Metazoa</taxon>
        <taxon>Chordata</taxon>
        <taxon>Craniata</taxon>
        <taxon>Vertebrata</taxon>
        <taxon>Euteleostomi</taxon>
        <taxon>Amphibia</taxon>
        <taxon>Batrachia</taxon>
        <taxon>Anura</taxon>
        <taxon>Neobatrachia</taxon>
        <taxon>Ranoidea</taxon>
        <taxon>Pyxicephalidae</taxon>
        <taxon>Pyxicephalinae</taxon>
        <taxon>Pyxicephalus</taxon>
    </lineage>
</organism>
<proteinExistence type="predicted"/>
<evidence type="ECO:0000313" key="1">
    <source>
        <dbReference type="EMBL" id="DBA34304.1"/>
    </source>
</evidence>
<protein>
    <submittedName>
        <fullName evidence="1">Uncharacterized protein</fullName>
    </submittedName>
</protein>
<dbReference type="EMBL" id="DYDO01000001">
    <property type="protein sequence ID" value="DBA34304.1"/>
    <property type="molecule type" value="Genomic_DNA"/>
</dbReference>
<reference evidence="1" key="1">
    <citation type="thesis" date="2020" institute="ProQuest LLC" country="789 East Eisenhower Parkway, Ann Arbor, MI, USA">
        <title>Comparative Genomics and Chromosome Evolution.</title>
        <authorList>
            <person name="Mudd A.B."/>
        </authorList>
    </citation>
    <scope>NUCLEOTIDE SEQUENCE</scope>
    <source>
        <strain evidence="1">1538</strain>
        <tissue evidence="1">Blood</tissue>
    </source>
</reference>
<evidence type="ECO:0000313" key="2">
    <source>
        <dbReference type="Proteomes" id="UP001181693"/>
    </source>
</evidence>